<protein>
    <submittedName>
        <fullName evidence="2">Uncharacterized protein</fullName>
    </submittedName>
</protein>
<feature type="compositionally biased region" description="Polar residues" evidence="1">
    <location>
        <begin position="150"/>
        <end position="161"/>
    </location>
</feature>
<dbReference type="Proteomes" id="UP000094455">
    <property type="component" value="Unassembled WGS sequence"/>
</dbReference>
<dbReference type="OrthoDB" id="870at2759"/>
<evidence type="ECO:0000313" key="3">
    <source>
        <dbReference type="Proteomes" id="UP000094455"/>
    </source>
</evidence>
<proteinExistence type="predicted"/>
<keyword evidence="3" id="KW-1185">Reference proteome</keyword>
<feature type="non-terminal residue" evidence="2">
    <location>
        <position position="168"/>
    </location>
</feature>
<name>A0A1E3NSW5_9ASCO</name>
<feature type="compositionally biased region" description="Acidic residues" evidence="1">
    <location>
        <begin position="124"/>
        <end position="144"/>
    </location>
</feature>
<dbReference type="STRING" id="763406.A0A1E3NSW5"/>
<organism evidence="2 3">
    <name type="scientific">Pichia membranifaciens NRRL Y-2026</name>
    <dbReference type="NCBI Taxonomy" id="763406"/>
    <lineage>
        <taxon>Eukaryota</taxon>
        <taxon>Fungi</taxon>
        <taxon>Dikarya</taxon>
        <taxon>Ascomycota</taxon>
        <taxon>Saccharomycotina</taxon>
        <taxon>Pichiomycetes</taxon>
        <taxon>Pichiales</taxon>
        <taxon>Pichiaceae</taxon>
        <taxon>Pichia</taxon>
    </lineage>
</organism>
<evidence type="ECO:0000256" key="1">
    <source>
        <dbReference type="SAM" id="MobiDB-lite"/>
    </source>
</evidence>
<gene>
    <name evidence="2" type="ORF">PICMEDRAFT_14196</name>
</gene>
<feature type="region of interest" description="Disordered" evidence="1">
    <location>
        <begin position="124"/>
        <end position="168"/>
    </location>
</feature>
<accession>A0A1E3NSW5</accession>
<reference evidence="2 3" key="1">
    <citation type="journal article" date="2016" name="Proc. Natl. Acad. Sci. U.S.A.">
        <title>Comparative genomics of biotechnologically important yeasts.</title>
        <authorList>
            <person name="Riley R."/>
            <person name="Haridas S."/>
            <person name="Wolfe K.H."/>
            <person name="Lopes M.R."/>
            <person name="Hittinger C.T."/>
            <person name="Goeker M."/>
            <person name="Salamov A.A."/>
            <person name="Wisecaver J.H."/>
            <person name="Long T.M."/>
            <person name="Calvey C.H."/>
            <person name="Aerts A.L."/>
            <person name="Barry K.W."/>
            <person name="Choi C."/>
            <person name="Clum A."/>
            <person name="Coughlan A.Y."/>
            <person name="Deshpande S."/>
            <person name="Douglass A.P."/>
            <person name="Hanson S.J."/>
            <person name="Klenk H.-P."/>
            <person name="LaButti K.M."/>
            <person name="Lapidus A."/>
            <person name="Lindquist E.A."/>
            <person name="Lipzen A.M."/>
            <person name="Meier-Kolthoff J.P."/>
            <person name="Ohm R.A."/>
            <person name="Otillar R.P."/>
            <person name="Pangilinan J.L."/>
            <person name="Peng Y."/>
            <person name="Rokas A."/>
            <person name="Rosa C.A."/>
            <person name="Scheuner C."/>
            <person name="Sibirny A.A."/>
            <person name="Slot J.C."/>
            <person name="Stielow J.B."/>
            <person name="Sun H."/>
            <person name="Kurtzman C.P."/>
            <person name="Blackwell M."/>
            <person name="Grigoriev I.V."/>
            <person name="Jeffries T.W."/>
        </authorList>
    </citation>
    <scope>NUCLEOTIDE SEQUENCE [LARGE SCALE GENOMIC DNA]</scope>
    <source>
        <strain evidence="2 3">NRRL Y-2026</strain>
    </source>
</reference>
<dbReference type="GeneID" id="30176953"/>
<evidence type="ECO:0000313" key="2">
    <source>
        <dbReference type="EMBL" id="ODQ48663.1"/>
    </source>
</evidence>
<dbReference type="EMBL" id="KV454001">
    <property type="protein sequence ID" value="ODQ48663.1"/>
    <property type="molecule type" value="Genomic_DNA"/>
</dbReference>
<dbReference type="RefSeq" id="XP_019019776.1">
    <property type="nucleotide sequence ID" value="XM_019160266.1"/>
</dbReference>
<sequence>MGFVDAIFILDQTQFPILHHTLKPEVPSFDYVRSQLLIAKRELLSKCGVDISTEFSTNEIFDSSPSMLNLSTAGSTLHGTTSDYVTLDPVFKLDSDWLVSWCKIDGLYFLTLGTAPQEFLEVVSDDEADEAEDHEEAEEDDGEDYALTKNAGSTADGSNMHSRGEYSP</sequence>
<dbReference type="AlphaFoldDB" id="A0A1E3NSW5"/>